<dbReference type="Pfam" id="PF00856">
    <property type="entry name" value="SET"/>
    <property type="match status" value="1"/>
</dbReference>
<evidence type="ECO:0000256" key="1">
    <source>
        <dbReference type="ARBA" id="ARBA00004572"/>
    </source>
</evidence>
<keyword evidence="4" id="KW-0812">Transmembrane</keyword>
<evidence type="ECO:0000313" key="13">
    <source>
        <dbReference type="Proteomes" id="UP000613580"/>
    </source>
</evidence>
<keyword evidence="6" id="KW-0653">Protein transport</keyword>
<evidence type="ECO:0000256" key="8">
    <source>
        <dbReference type="ARBA" id="ARBA00023128"/>
    </source>
</evidence>
<evidence type="ECO:0000256" key="7">
    <source>
        <dbReference type="ARBA" id="ARBA00022989"/>
    </source>
</evidence>
<evidence type="ECO:0000256" key="4">
    <source>
        <dbReference type="ARBA" id="ARBA00022692"/>
    </source>
</evidence>
<dbReference type="Proteomes" id="UP000613580">
    <property type="component" value="Unassembled WGS sequence"/>
</dbReference>
<dbReference type="InterPro" id="IPR023392">
    <property type="entry name" value="Tom20_dom_sf"/>
</dbReference>
<dbReference type="GO" id="GO:0005742">
    <property type="term" value="C:mitochondrial outer membrane translocase complex"/>
    <property type="evidence" value="ECO:0007669"/>
    <property type="project" value="InterPro"/>
</dbReference>
<dbReference type="InterPro" id="IPR001214">
    <property type="entry name" value="SET_dom"/>
</dbReference>
<feature type="region of interest" description="Disordered" evidence="10">
    <location>
        <begin position="484"/>
        <end position="503"/>
    </location>
</feature>
<evidence type="ECO:0000256" key="10">
    <source>
        <dbReference type="SAM" id="MobiDB-lite"/>
    </source>
</evidence>
<dbReference type="InterPro" id="IPR046341">
    <property type="entry name" value="SET_dom_sf"/>
</dbReference>
<evidence type="ECO:0000256" key="3">
    <source>
        <dbReference type="ARBA" id="ARBA00022448"/>
    </source>
</evidence>
<keyword evidence="3" id="KW-0813">Transport</keyword>
<accession>A0A8H6VXZ7</accession>
<protein>
    <submittedName>
        <fullName evidence="12">SET domain-containing protein</fullName>
    </submittedName>
</protein>
<feature type="region of interest" description="Disordered" evidence="10">
    <location>
        <begin position="159"/>
        <end position="190"/>
    </location>
</feature>
<reference evidence="12" key="1">
    <citation type="submission" date="2020-05" db="EMBL/GenBank/DDBJ databases">
        <title>Mycena genomes resolve the evolution of fungal bioluminescence.</title>
        <authorList>
            <person name="Tsai I.J."/>
        </authorList>
    </citation>
    <scope>NUCLEOTIDE SEQUENCE</scope>
    <source>
        <strain evidence="12">110903Hualien_Pintung</strain>
    </source>
</reference>
<dbReference type="PANTHER" id="PTHR12430">
    <property type="entry name" value="MITOCHONDRIAL IMPORT RECEPTOR SUBUNIT TOM20"/>
    <property type="match status" value="1"/>
</dbReference>
<comment type="caution">
    <text evidence="12">The sequence shown here is derived from an EMBL/GenBank/DDBJ whole genome shotgun (WGS) entry which is preliminary data.</text>
</comment>
<keyword evidence="7" id="KW-1133">Transmembrane helix</keyword>
<dbReference type="PRINTS" id="PR00351">
    <property type="entry name" value="OM20RECEPTOR"/>
</dbReference>
<dbReference type="GO" id="GO:0016031">
    <property type="term" value="P:tRNA import into mitochondrion"/>
    <property type="evidence" value="ECO:0007669"/>
    <property type="project" value="TreeGrafter"/>
</dbReference>
<keyword evidence="8" id="KW-0496">Mitochondrion</keyword>
<dbReference type="Gene3D" id="2.170.270.10">
    <property type="entry name" value="SET domain"/>
    <property type="match status" value="1"/>
</dbReference>
<keyword evidence="9" id="KW-0472">Membrane</keyword>
<dbReference type="OrthoDB" id="2154253at2759"/>
<sequence>MSSRTTTLLTATAISVSALVAYALYFDYKRRTDSAFRKQLRKQKKRVDKSLAESREALQAASQVTDEELREALKAIEEEPKPGPELRENYFMSQVAMGEQLAARGEAFVLPAALSFYRALAVYPSPSELLGIYQKTVPDEIVKVILRIINLDVSAPPQDLGIDEGDASPTRGPPSETSSQEWDKVTDPGSQTPVSLARRLLHELLSNIIISRCLLFPFGPFSSPRKSEARVLFTYYEVFPPKSSHVTIQPRPDVPVSFGPEKVLVLTEDVAAGQVIYKEKPMLACLDYDLQTAGTHCTHCFRELSTVASPETLTSSADSTKSKFCSKACLQAAKTRWFGFLMSMDPPLPAIVELGGLPVTPETLDARRAAQAQLVAYLKKDSRAGAFLVAQFIARQLTMAGSKDLNPEVDFAGVDIQEYRIEDHVERWTTAPISPPEEEYGLLVAMLKATLPGLEEFLSEDSHKSLVGKLVFAAFGVCFGEGREDRPASSLRPEDSELTRTPLGTARQVGTAIYSISSHLPHSCEPNARPVFSSGTTELEIVASKDLQKGDQLSIAYVEVGQRPDESEKDCRLRRRKELARGWKFACQCPRCAAEATSS</sequence>
<dbReference type="InterPro" id="IPR002056">
    <property type="entry name" value="MAS20"/>
</dbReference>
<dbReference type="GO" id="GO:0006886">
    <property type="term" value="P:intracellular protein transport"/>
    <property type="evidence" value="ECO:0007669"/>
    <property type="project" value="InterPro"/>
</dbReference>
<keyword evidence="13" id="KW-1185">Reference proteome</keyword>
<evidence type="ECO:0000256" key="9">
    <source>
        <dbReference type="ARBA" id="ARBA00023136"/>
    </source>
</evidence>
<name>A0A8H6VXZ7_MYCCL</name>
<organism evidence="12 13">
    <name type="scientific">Mycena chlorophos</name>
    <name type="common">Agaric fungus</name>
    <name type="synonym">Agaricus chlorophos</name>
    <dbReference type="NCBI Taxonomy" id="658473"/>
    <lineage>
        <taxon>Eukaryota</taxon>
        <taxon>Fungi</taxon>
        <taxon>Dikarya</taxon>
        <taxon>Basidiomycota</taxon>
        <taxon>Agaricomycotina</taxon>
        <taxon>Agaricomycetes</taxon>
        <taxon>Agaricomycetidae</taxon>
        <taxon>Agaricales</taxon>
        <taxon>Marasmiineae</taxon>
        <taxon>Mycenaceae</taxon>
        <taxon>Mycena</taxon>
    </lineage>
</organism>
<evidence type="ECO:0000256" key="6">
    <source>
        <dbReference type="ARBA" id="ARBA00022927"/>
    </source>
</evidence>
<evidence type="ECO:0000256" key="5">
    <source>
        <dbReference type="ARBA" id="ARBA00022787"/>
    </source>
</evidence>
<dbReference type="GO" id="GO:0030943">
    <property type="term" value="F:mitochondrion targeting sequence binding"/>
    <property type="evidence" value="ECO:0007669"/>
    <property type="project" value="TreeGrafter"/>
</dbReference>
<dbReference type="SUPFAM" id="SSF82199">
    <property type="entry name" value="SET domain"/>
    <property type="match status" value="1"/>
</dbReference>
<comment type="similarity">
    <text evidence="2">Belongs to the Tom20 family.</text>
</comment>
<evidence type="ECO:0000259" key="11">
    <source>
        <dbReference type="PROSITE" id="PS50280"/>
    </source>
</evidence>
<evidence type="ECO:0000256" key="2">
    <source>
        <dbReference type="ARBA" id="ARBA00005792"/>
    </source>
</evidence>
<dbReference type="PANTHER" id="PTHR12430:SF0">
    <property type="entry name" value="TRANSLOCASE OF OUTER MITOCHONDRIAL MEMBRANE 20"/>
    <property type="match status" value="1"/>
</dbReference>
<dbReference type="SUPFAM" id="SSF47157">
    <property type="entry name" value="Mitochondrial import receptor subunit Tom20"/>
    <property type="match status" value="1"/>
</dbReference>
<dbReference type="PROSITE" id="PS50280">
    <property type="entry name" value="SET"/>
    <property type="match status" value="1"/>
</dbReference>
<feature type="compositionally biased region" description="Basic and acidic residues" evidence="10">
    <location>
        <begin position="484"/>
        <end position="498"/>
    </location>
</feature>
<dbReference type="Pfam" id="PF02064">
    <property type="entry name" value="MAS20"/>
    <property type="match status" value="1"/>
</dbReference>
<dbReference type="CDD" id="cd20071">
    <property type="entry name" value="SET_SMYD"/>
    <property type="match status" value="1"/>
</dbReference>
<dbReference type="GO" id="GO:0008320">
    <property type="term" value="F:protein transmembrane transporter activity"/>
    <property type="evidence" value="ECO:0007669"/>
    <property type="project" value="TreeGrafter"/>
</dbReference>
<keyword evidence="5" id="KW-1000">Mitochondrion outer membrane</keyword>
<feature type="domain" description="SET" evidence="11">
    <location>
        <begin position="452"/>
        <end position="558"/>
    </location>
</feature>
<dbReference type="Gene3D" id="1.20.960.10">
    <property type="entry name" value="Mitochondrial outer membrane translocase complex, subunit Tom20 domain"/>
    <property type="match status" value="1"/>
</dbReference>
<dbReference type="GO" id="GO:0030150">
    <property type="term" value="P:protein import into mitochondrial matrix"/>
    <property type="evidence" value="ECO:0007669"/>
    <property type="project" value="TreeGrafter"/>
</dbReference>
<dbReference type="GO" id="GO:0006605">
    <property type="term" value="P:protein targeting"/>
    <property type="evidence" value="ECO:0007669"/>
    <property type="project" value="InterPro"/>
</dbReference>
<comment type="subcellular location">
    <subcellularLocation>
        <location evidence="1">Mitochondrion outer membrane</location>
        <topology evidence="1">Single-pass membrane protein</topology>
    </subcellularLocation>
</comment>
<evidence type="ECO:0000313" key="12">
    <source>
        <dbReference type="EMBL" id="KAF7294333.1"/>
    </source>
</evidence>
<dbReference type="EMBL" id="JACAZE010000019">
    <property type="protein sequence ID" value="KAF7294333.1"/>
    <property type="molecule type" value="Genomic_DNA"/>
</dbReference>
<dbReference type="AlphaFoldDB" id="A0A8H6VXZ7"/>
<gene>
    <name evidence="12" type="ORF">HMN09_01162500</name>
</gene>
<proteinExistence type="inferred from homology"/>